<evidence type="ECO:0000313" key="2">
    <source>
        <dbReference type="EMBL" id="KAH3833720.1"/>
    </source>
</evidence>
<accession>A0A9D4K614</accession>
<dbReference type="Gene3D" id="1.20.5.220">
    <property type="match status" value="1"/>
</dbReference>
<sequence>MCEMGLLCSVVNYRALSAVTFGATLGCLALYISEYRPVMEAIPIYGRKYKAEPIEPID</sequence>
<gene>
    <name evidence="2" type="ORF">DPMN_107033</name>
</gene>
<protein>
    <submittedName>
        <fullName evidence="2">Uncharacterized protein</fullName>
    </submittedName>
</protein>
<keyword evidence="1" id="KW-1133">Transmembrane helix</keyword>
<dbReference type="EMBL" id="JAIWYP010000004">
    <property type="protein sequence ID" value="KAH3833720.1"/>
    <property type="molecule type" value="Genomic_DNA"/>
</dbReference>
<dbReference type="AlphaFoldDB" id="A0A9D4K614"/>
<name>A0A9D4K614_DREPO</name>
<keyword evidence="3" id="KW-1185">Reference proteome</keyword>
<proteinExistence type="predicted"/>
<evidence type="ECO:0000256" key="1">
    <source>
        <dbReference type="SAM" id="Phobius"/>
    </source>
</evidence>
<comment type="caution">
    <text evidence="2">The sequence shown here is derived from an EMBL/GenBank/DDBJ whole genome shotgun (WGS) entry which is preliminary data.</text>
</comment>
<reference evidence="2" key="2">
    <citation type="submission" date="2020-11" db="EMBL/GenBank/DDBJ databases">
        <authorList>
            <person name="McCartney M.A."/>
            <person name="Auch B."/>
            <person name="Kono T."/>
            <person name="Mallez S."/>
            <person name="Becker A."/>
            <person name="Gohl D.M."/>
            <person name="Silverstein K.A.T."/>
            <person name="Koren S."/>
            <person name="Bechman K.B."/>
            <person name="Herman A."/>
            <person name="Abrahante J.E."/>
            <person name="Garbe J."/>
        </authorList>
    </citation>
    <scope>NUCLEOTIDE SEQUENCE</scope>
    <source>
        <strain evidence="2">Duluth1</strain>
        <tissue evidence="2">Whole animal</tissue>
    </source>
</reference>
<organism evidence="2 3">
    <name type="scientific">Dreissena polymorpha</name>
    <name type="common">Zebra mussel</name>
    <name type="synonym">Mytilus polymorpha</name>
    <dbReference type="NCBI Taxonomy" id="45954"/>
    <lineage>
        <taxon>Eukaryota</taxon>
        <taxon>Metazoa</taxon>
        <taxon>Spiralia</taxon>
        <taxon>Lophotrochozoa</taxon>
        <taxon>Mollusca</taxon>
        <taxon>Bivalvia</taxon>
        <taxon>Autobranchia</taxon>
        <taxon>Heteroconchia</taxon>
        <taxon>Euheterodonta</taxon>
        <taxon>Imparidentia</taxon>
        <taxon>Neoheterodontei</taxon>
        <taxon>Myida</taxon>
        <taxon>Dreissenoidea</taxon>
        <taxon>Dreissenidae</taxon>
        <taxon>Dreissena</taxon>
    </lineage>
</organism>
<evidence type="ECO:0000313" key="3">
    <source>
        <dbReference type="Proteomes" id="UP000828390"/>
    </source>
</evidence>
<dbReference type="Proteomes" id="UP000828390">
    <property type="component" value="Unassembled WGS sequence"/>
</dbReference>
<feature type="transmembrane region" description="Helical" evidence="1">
    <location>
        <begin position="13"/>
        <end position="32"/>
    </location>
</feature>
<keyword evidence="1" id="KW-0472">Membrane</keyword>
<reference evidence="2" key="1">
    <citation type="journal article" date="2019" name="bioRxiv">
        <title>The Genome of the Zebra Mussel, Dreissena polymorpha: A Resource for Invasive Species Research.</title>
        <authorList>
            <person name="McCartney M.A."/>
            <person name="Auch B."/>
            <person name="Kono T."/>
            <person name="Mallez S."/>
            <person name="Zhang Y."/>
            <person name="Obille A."/>
            <person name="Becker A."/>
            <person name="Abrahante J.E."/>
            <person name="Garbe J."/>
            <person name="Badalamenti J.P."/>
            <person name="Herman A."/>
            <person name="Mangelson H."/>
            <person name="Liachko I."/>
            <person name="Sullivan S."/>
            <person name="Sone E.D."/>
            <person name="Koren S."/>
            <person name="Silverstein K.A.T."/>
            <person name="Beckman K.B."/>
            <person name="Gohl D.M."/>
        </authorList>
    </citation>
    <scope>NUCLEOTIDE SEQUENCE</scope>
    <source>
        <strain evidence="2">Duluth1</strain>
        <tissue evidence="2">Whole animal</tissue>
    </source>
</reference>
<dbReference type="InterPro" id="IPR029027">
    <property type="entry name" value="Single_a-helix_sf"/>
</dbReference>
<dbReference type="SUPFAM" id="SSF81518">
    <property type="entry name" value="Subunit XI (6.4 kDa protein) of cytochrome bc1 complex (Ubiquinol-cytochrome c reductase)"/>
    <property type="match status" value="1"/>
</dbReference>
<keyword evidence="1" id="KW-0812">Transmembrane</keyword>